<dbReference type="InterPro" id="IPR009057">
    <property type="entry name" value="Homeodomain-like_sf"/>
</dbReference>
<gene>
    <name evidence="5" type="ordered locus">RLO149_c029090</name>
</gene>
<keyword evidence="6" id="KW-1185">Reference proteome</keyword>
<evidence type="ECO:0000256" key="2">
    <source>
        <dbReference type="ARBA" id="ARBA00023125"/>
    </source>
</evidence>
<dbReference type="PANTHER" id="PTHR47894">
    <property type="entry name" value="HTH-TYPE TRANSCRIPTIONAL REGULATOR GADX"/>
    <property type="match status" value="1"/>
</dbReference>
<evidence type="ECO:0000313" key="5">
    <source>
        <dbReference type="EMBL" id="AEI94866.1"/>
    </source>
</evidence>
<dbReference type="SMART" id="SM00342">
    <property type="entry name" value="HTH_ARAC"/>
    <property type="match status" value="1"/>
</dbReference>
<proteinExistence type="predicted"/>
<dbReference type="KEGG" id="rli:RLO149_c029090"/>
<name>F7ZH24_ROSLO</name>
<keyword evidence="2" id="KW-0238">DNA-binding</keyword>
<dbReference type="PROSITE" id="PS00041">
    <property type="entry name" value="HTH_ARAC_FAMILY_1"/>
    <property type="match status" value="1"/>
</dbReference>
<dbReference type="GO" id="GO:0005829">
    <property type="term" value="C:cytosol"/>
    <property type="evidence" value="ECO:0007669"/>
    <property type="project" value="TreeGrafter"/>
</dbReference>
<dbReference type="Gene3D" id="1.10.10.60">
    <property type="entry name" value="Homeodomain-like"/>
    <property type="match status" value="1"/>
</dbReference>
<organism evidence="5 6">
    <name type="scientific">Roseobacter litoralis (strain ATCC 49566 / DSM 6996 / JCM 21268 / NBRC 15278 / OCh 149)</name>
    <dbReference type="NCBI Taxonomy" id="391595"/>
    <lineage>
        <taxon>Bacteria</taxon>
        <taxon>Pseudomonadati</taxon>
        <taxon>Pseudomonadota</taxon>
        <taxon>Alphaproteobacteria</taxon>
        <taxon>Rhodobacterales</taxon>
        <taxon>Roseobacteraceae</taxon>
        <taxon>Roseobacter</taxon>
    </lineage>
</organism>
<evidence type="ECO:0000256" key="3">
    <source>
        <dbReference type="ARBA" id="ARBA00023163"/>
    </source>
</evidence>
<keyword evidence="3" id="KW-0804">Transcription</keyword>
<dbReference type="Pfam" id="PF12833">
    <property type="entry name" value="HTH_18"/>
    <property type="match status" value="1"/>
</dbReference>
<dbReference type="STRING" id="391595.RLO149_c029090"/>
<dbReference type="GO" id="GO:0000976">
    <property type="term" value="F:transcription cis-regulatory region binding"/>
    <property type="evidence" value="ECO:0007669"/>
    <property type="project" value="TreeGrafter"/>
</dbReference>
<dbReference type="OrthoDB" id="9805730at2"/>
<dbReference type="Pfam" id="PF12625">
    <property type="entry name" value="Arabinose_bd"/>
    <property type="match status" value="1"/>
</dbReference>
<dbReference type="InterPro" id="IPR018060">
    <property type="entry name" value="HTH_AraC"/>
</dbReference>
<dbReference type="InterPro" id="IPR018062">
    <property type="entry name" value="HTH_AraC-typ_CS"/>
</dbReference>
<dbReference type="PANTHER" id="PTHR47894:SF4">
    <property type="entry name" value="HTH-TYPE TRANSCRIPTIONAL REGULATOR GADX"/>
    <property type="match status" value="1"/>
</dbReference>
<protein>
    <submittedName>
        <fullName evidence="5">HTH-type transcriptional regulator, AraC family</fullName>
    </submittedName>
</protein>
<reference evidence="5 6" key="1">
    <citation type="journal article" date="2011" name="BMC Genomics">
        <title>Comparative genome analysis and genome-guided physiological analysis of Roseobacter litoralis.</title>
        <authorList>
            <person name="Kalhoefer D."/>
            <person name="Thole S."/>
            <person name="Voget S."/>
            <person name="Lehmann R."/>
            <person name="Liesegang H."/>
            <person name="Wollher A."/>
            <person name="Daniel R."/>
            <person name="Simon M."/>
            <person name="Brinkhoff T."/>
        </authorList>
    </citation>
    <scope>NUCLEOTIDE SEQUENCE [LARGE SCALE GENOMIC DNA]</scope>
    <source>
        <strain evidence="6">ATCC 49566 / DSM 6996 / JCM 21268 / NBRC 15278 / OCh 149</strain>
    </source>
</reference>
<dbReference type="Proteomes" id="UP000001353">
    <property type="component" value="Chromosome"/>
</dbReference>
<dbReference type="PROSITE" id="PS01124">
    <property type="entry name" value="HTH_ARAC_FAMILY_2"/>
    <property type="match status" value="1"/>
</dbReference>
<dbReference type="SUPFAM" id="SSF46689">
    <property type="entry name" value="Homeodomain-like"/>
    <property type="match status" value="1"/>
</dbReference>
<keyword evidence="1" id="KW-0805">Transcription regulation</keyword>
<accession>F7ZH24</accession>
<evidence type="ECO:0000256" key="1">
    <source>
        <dbReference type="ARBA" id="ARBA00023015"/>
    </source>
</evidence>
<dbReference type="InterPro" id="IPR020449">
    <property type="entry name" value="Tscrpt_reg_AraC-type_HTH"/>
</dbReference>
<dbReference type="HOGENOM" id="CLU_047522_3_2_5"/>
<feature type="domain" description="HTH araC/xylS-type" evidence="4">
    <location>
        <begin position="237"/>
        <end position="335"/>
    </location>
</feature>
<sequence>MKMIGPNLALASHAALRLRHQVSADAVRQIADDLGMPDPLTAKRTEVITTHQEAAFVEEASRVVRDIDFGFSCGLTYGSAGTLPAYLAEHSSTLRQGLNLAIDHLHTVRPGMDFVLDESGNSANLRLVLSDAKLLEFPRHTEMIYAGVTAQIRAFTKRAFYPDTISFSYHRPPIGSEVRSRMGCVVEFGADHIEMSMSPAILDACMVSNDEVLLALLLDQAKAIEAQVSHPEASTAEKVEVLIEAGLAKEVPKISDIANALGLSERTLARRLNEAETSYSGILNHVRLRVAARELRESTSQIGEISWRLGYGSSASFSTAFKRETGLSPREYRQTSS</sequence>
<dbReference type="eggNOG" id="COG2207">
    <property type="taxonomic scope" value="Bacteria"/>
</dbReference>
<dbReference type="GO" id="GO:0003700">
    <property type="term" value="F:DNA-binding transcription factor activity"/>
    <property type="evidence" value="ECO:0007669"/>
    <property type="project" value="InterPro"/>
</dbReference>
<dbReference type="InterPro" id="IPR032687">
    <property type="entry name" value="AraC-type_N"/>
</dbReference>
<evidence type="ECO:0000259" key="4">
    <source>
        <dbReference type="PROSITE" id="PS01124"/>
    </source>
</evidence>
<evidence type="ECO:0000313" key="6">
    <source>
        <dbReference type="Proteomes" id="UP000001353"/>
    </source>
</evidence>
<dbReference type="PRINTS" id="PR00032">
    <property type="entry name" value="HTHARAC"/>
</dbReference>
<dbReference type="EMBL" id="CP002623">
    <property type="protein sequence ID" value="AEI94866.1"/>
    <property type="molecule type" value="Genomic_DNA"/>
</dbReference>
<dbReference type="AlphaFoldDB" id="F7ZH24"/>